<dbReference type="Gene3D" id="3.40.50.300">
    <property type="entry name" value="P-loop containing nucleotide triphosphate hydrolases"/>
    <property type="match status" value="1"/>
</dbReference>
<name>A0ABU9B3N8_9BURK</name>
<evidence type="ECO:0000313" key="1">
    <source>
        <dbReference type="EMBL" id="MEK8024492.1"/>
    </source>
</evidence>
<keyword evidence="2" id="KW-1185">Reference proteome</keyword>
<dbReference type="RefSeq" id="WP_341372278.1">
    <property type="nucleotide sequence ID" value="NZ_JBBUTF010000002.1"/>
</dbReference>
<reference evidence="1 2" key="1">
    <citation type="submission" date="2024-04" db="EMBL/GenBank/DDBJ databases">
        <title>Novel species of the genus Ideonella isolated from streams.</title>
        <authorList>
            <person name="Lu H."/>
        </authorList>
    </citation>
    <scope>NUCLEOTIDE SEQUENCE [LARGE SCALE GENOMIC DNA]</scope>
    <source>
        <strain evidence="1 2">BYS139W</strain>
    </source>
</reference>
<comment type="caution">
    <text evidence="1">The sequence shown here is derived from an EMBL/GenBank/DDBJ whole genome shotgun (WGS) entry which is preliminary data.</text>
</comment>
<organism evidence="1 2">
    <name type="scientific">Pseudaquabacterium rugosum</name>
    <dbReference type="NCBI Taxonomy" id="2984194"/>
    <lineage>
        <taxon>Bacteria</taxon>
        <taxon>Pseudomonadati</taxon>
        <taxon>Pseudomonadota</taxon>
        <taxon>Betaproteobacteria</taxon>
        <taxon>Burkholderiales</taxon>
        <taxon>Sphaerotilaceae</taxon>
        <taxon>Pseudaquabacterium</taxon>
    </lineage>
</organism>
<sequence length="316" mass="33902">MTGFGTGAGQGAAARLGDLAPARLLRQLRGGRLALRLGPLVWALESSLPALAASLGQHYRAAPLADETAWVDFRLAVRSADRWSREPAAVERHGCLLDGRPLPLPAQDDALAALEAGLDWCVGELCHQYLVLRATALERDGLALLLCGQPGAGHSVLACALQRQGWRLLSDGLSLFDPVSTLLQGLARPVRLRAEALHEPTMRTEQHAGDDRRWRPVDDVAMQRSGEPAWPGWLVQPHWRPGQQAALEPVSSAEGLMWLAASSPNYAVHATAGFEALGSLIDQVGVCRLSYGRLGDALDALATLCATPPCPRRRLS</sequence>
<dbReference type="SUPFAM" id="SSF53795">
    <property type="entry name" value="PEP carboxykinase-like"/>
    <property type="match status" value="1"/>
</dbReference>
<evidence type="ECO:0008006" key="3">
    <source>
        <dbReference type="Google" id="ProtNLM"/>
    </source>
</evidence>
<accession>A0ABU9B3N8</accession>
<proteinExistence type="predicted"/>
<evidence type="ECO:0000313" key="2">
    <source>
        <dbReference type="Proteomes" id="UP001368500"/>
    </source>
</evidence>
<protein>
    <recommendedName>
        <fullName evidence="3">HprK-related kinase A</fullName>
    </recommendedName>
</protein>
<dbReference type="InterPro" id="IPR027417">
    <property type="entry name" value="P-loop_NTPase"/>
</dbReference>
<dbReference type="Proteomes" id="UP001368500">
    <property type="component" value="Unassembled WGS sequence"/>
</dbReference>
<dbReference type="EMBL" id="JBBUTF010000002">
    <property type="protein sequence ID" value="MEK8024492.1"/>
    <property type="molecule type" value="Genomic_DNA"/>
</dbReference>
<gene>
    <name evidence="1" type="ORF">AACH11_00745</name>
</gene>